<accession>A0AA40KXE6</accession>
<name>A0AA40KXE6_9HYME</name>
<reference evidence="2" key="1">
    <citation type="submission" date="2021-10" db="EMBL/GenBank/DDBJ databases">
        <title>Melipona bicolor Genome sequencing and assembly.</title>
        <authorList>
            <person name="Araujo N.S."/>
            <person name="Arias M.C."/>
        </authorList>
    </citation>
    <scope>NUCLEOTIDE SEQUENCE</scope>
    <source>
        <strain evidence="2">USP_2M_L1-L4_2017</strain>
        <tissue evidence="2">Whole body</tissue>
    </source>
</reference>
<protein>
    <submittedName>
        <fullName evidence="2">Uncharacterized protein</fullName>
    </submittedName>
</protein>
<dbReference type="AlphaFoldDB" id="A0AA40KXE6"/>
<proteinExistence type="predicted"/>
<feature type="compositionally biased region" description="Low complexity" evidence="1">
    <location>
        <begin position="26"/>
        <end position="35"/>
    </location>
</feature>
<evidence type="ECO:0000313" key="3">
    <source>
        <dbReference type="Proteomes" id="UP001177670"/>
    </source>
</evidence>
<keyword evidence="3" id="KW-1185">Reference proteome</keyword>
<evidence type="ECO:0000256" key="1">
    <source>
        <dbReference type="SAM" id="MobiDB-lite"/>
    </source>
</evidence>
<sequence length="95" mass="10554">MVGDTAGRDAESWLESSQNGGRDESSGFSGSFTTSRLSRRERPGFTTQLTGPSSVYGKHSPFEHHFLIETTWPLSKLEYTLVRMLDESASKLLVL</sequence>
<dbReference type="Proteomes" id="UP001177670">
    <property type="component" value="Unassembled WGS sequence"/>
</dbReference>
<gene>
    <name evidence="2" type="ORF">K0M31_001184</name>
</gene>
<evidence type="ECO:0000313" key="2">
    <source>
        <dbReference type="EMBL" id="KAK1136639.1"/>
    </source>
</evidence>
<organism evidence="2 3">
    <name type="scientific">Melipona bicolor</name>
    <dbReference type="NCBI Taxonomy" id="60889"/>
    <lineage>
        <taxon>Eukaryota</taxon>
        <taxon>Metazoa</taxon>
        <taxon>Ecdysozoa</taxon>
        <taxon>Arthropoda</taxon>
        <taxon>Hexapoda</taxon>
        <taxon>Insecta</taxon>
        <taxon>Pterygota</taxon>
        <taxon>Neoptera</taxon>
        <taxon>Endopterygota</taxon>
        <taxon>Hymenoptera</taxon>
        <taxon>Apocrita</taxon>
        <taxon>Aculeata</taxon>
        <taxon>Apoidea</taxon>
        <taxon>Anthophila</taxon>
        <taxon>Apidae</taxon>
        <taxon>Melipona</taxon>
    </lineage>
</organism>
<comment type="caution">
    <text evidence="2">The sequence shown here is derived from an EMBL/GenBank/DDBJ whole genome shotgun (WGS) entry which is preliminary data.</text>
</comment>
<feature type="region of interest" description="Disordered" evidence="1">
    <location>
        <begin position="1"/>
        <end position="56"/>
    </location>
</feature>
<feature type="compositionally biased region" description="Basic and acidic residues" evidence="1">
    <location>
        <begin position="1"/>
        <end position="11"/>
    </location>
</feature>
<dbReference type="EMBL" id="JAHYIQ010000001">
    <property type="protein sequence ID" value="KAK1136639.1"/>
    <property type="molecule type" value="Genomic_DNA"/>
</dbReference>